<evidence type="ECO:0000256" key="2">
    <source>
        <dbReference type="ARBA" id="ARBA00022827"/>
    </source>
</evidence>
<evidence type="ECO:0000256" key="3">
    <source>
        <dbReference type="ARBA" id="ARBA00023002"/>
    </source>
</evidence>
<gene>
    <name evidence="7" type="ORF">Sru01_07990</name>
</gene>
<reference evidence="7" key="1">
    <citation type="submission" date="2021-01" db="EMBL/GenBank/DDBJ databases">
        <title>Whole genome shotgun sequence of Sphaerisporangium rufum NBRC 109079.</title>
        <authorList>
            <person name="Komaki H."/>
            <person name="Tamura T."/>
        </authorList>
    </citation>
    <scope>NUCLEOTIDE SEQUENCE</scope>
    <source>
        <strain evidence="7">NBRC 109079</strain>
    </source>
</reference>
<dbReference type="Pfam" id="PF01494">
    <property type="entry name" value="FAD_binding_3"/>
    <property type="match status" value="1"/>
</dbReference>
<dbReference type="Pfam" id="PF13450">
    <property type="entry name" value="NAD_binding_8"/>
    <property type="match status" value="1"/>
</dbReference>
<keyword evidence="4 7" id="KW-0503">Monooxygenase</keyword>
<dbReference type="Gene3D" id="3.50.50.60">
    <property type="entry name" value="FAD/NAD(P)-binding domain"/>
    <property type="match status" value="1"/>
</dbReference>
<protein>
    <submittedName>
        <fullName evidence="7">Monooxygenase</fullName>
    </submittedName>
</protein>
<comment type="caution">
    <text evidence="7">The sequence shown here is derived from an EMBL/GenBank/DDBJ whole genome shotgun (WGS) entry which is preliminary data.</text>
</comment>
<evidence type="ECO:0000256" key="1">
    <source>
        <dbReference type="ARBA" id="ARBA00022630"/>
    </source>
</evidence>
<evidence type="ECO:0000313" key="7">
    <source>
        <dbReference type="EMBL" id="GII75817.1"/>
    </source>
</evidence>
<accession>A0A919R2I9</accession>
<organism evidence="7 8">
    <name type="scientific">Sphaerisporangium rufum</name>
    <dbReference type="NCBI Taxonomy" id="1381558"/>
    <lineage>
        <taxon>Bacteria</taxon>
        <taxon>Bacillati</taxon>
        <taxon>Actinomycetota</taxon>
        <taxon>Actinomycetes</taxon>
        <taxon>Streptosporangiales</taxon>
        <taxon>Streptosporangiaceae</taxon>
        <taxon>Sphaerisporangium</taxon>
    </lineage>
</organism>
<proteinExistence type="predicted"/>
<dbReference type="InterPro" id="IPR036188">
    <property type="entry name" value="FAD/NAD-bd_sf"/>
</dbReference>
<name>A0A919R2I9_9ACTN</name>
<evidence type="ECO:0000256" key="5">
    <source>
        <dbReference type="SAM" id="Phobius"/>
    </source>
</evidence>
<dbReference type="Proteomes" id="UP000655287">
    <property type="component" value="Unassembled WGS sequence"/>
</dbReference>
<keyword evidence="3" id="KW-0560">Oxidoreductase</keyword>
<dbReference type="RefSeq" id="WP_203982463.1">
    <property type="nucleotide sequence ID" value="NZ_BOOU01000012.1"/>
</dbReference>
<dbReference type="EMBL" id="BOOU01000012">
    <property type="protein sequence ID" value="GII75817.1"/>
    <property type="molecule type" value="Genomic_DNA"/>
</dbReference>
<dbReference type="GO" id="GO:0004497">
    <property type="term" value="F:monooxygenase activity"/>
    <property type="evidence" value="ECO:0007669"/>
    <property type="project" value="UniProtKB-KW"/>
</dbReference>
<keyword evidence="5" id="KW-1133">Transmembrane helix</keyword>
<dbReference type="InterPro" id="IPR002938">
    <property type="entry name" value="FAD-bd"/>
</dbReference>
<keyword evidence="5" id="KW-0472">Membrane</keyword>
<evidence type="ECO:0000259" key="6">
    <source>
        <dbReference type="Pfam" id="PF01494"/>
    </source>
</evidence>
<sequence>MTEPPAPPHVLIIGAGLGGLCLAQALAVAGFGVAVYERDASPAPRAQGYRINIGAPGARALRECLPPDLFQLCTATALRPATRMAFLDAGLRPKFSKEIPPQDPAAGFGVHRLTLREILLARLAGAVHFGREFRGLERAAEGRVVARFADGGTATGDLLVGADGTGSAVRGALLPDAEFDHLGRAVYGRTPIGPGTLADLPEVLVDSFNRVTAADGTAVSIATCRTREPHAAAAARLAPDVRLTPVPDYLAWTVTGPDDGAGTLGGAGPEELRAAGPRELHRLASRAVAGWHPAVRRVVAGAEAEATFLVTLSSARPVRPWDVPGVTLLGDAVHTMAPGRGEGAGTALRDAALLRDVLVAAVAAGRPPAAAVPAYEAEMLRHGFAAVAASLHRPFMPRPARRA</sequence>
<keyword evidence="8" id="KW-1185">Reference proteome</keyword>
<dbReference type="GO" id="GO:0071949">
    <property type="term" value="F:FAD binding"/>
    <property type="evidence" value="ECO:0007669"/>
    <property type="project" value="InterPro"/>
</dbReference>
<dbReference type="PANTHER" id="PTHR47178:SF5">
    <property type="entry name" value="FAD-BINDING DOMAIN-CONTAINING PROTEIN"/>
    <property type="match status" value="1"/>
</dbReference>
<keyword evidence="2" id="KW-0274">FAD</keyword>
<evidence type="ECO:0000256" key="4">
    <source>
        <dbReference type="ARBA" id="ARBA00023033"/>
    </source>
</evidence>
<evidence type="ECO:0000313" key="8">
    <source>
        <dbReference type="Proteomes" id="UP000655287"/>
    </source>
</evidence>
<keyword evidence="5" id="KW-0812">Transmembrane</keyword>
<dbReference type="SUPFAM" id="SSF51905">
    <property type="entry name" value="FAD/NAD(P)-binding domain"/>
    <property type="match status" value="1"/>
</dbReference>
<dbReference type="AlphaFoldDB" id="A0A919R2I9"/>
<dbReference type="PRINTS" id="PR00420">
    <property type="entry name" value="RNGMNOXGNASE"/>
</dbReference>
<feature type="transmembrane region" description="Helical" evidence="5">
    <location>
        <begin position="12"/>
        <end position="36"/>
    </location>
</feature>
<keyword evidence="1" id="KW-0285">Flavoprotein</keyword>
<feature type="domain" description="FAD-binding" evidence="6">
    <location>
        <begin position="315"/>
        <end position="388"/>
    </location>
</feature>
<dbReference type="PANTHER" id="PTHR47178">
    <property type="entry name" value="MONOOXYGENASE, FAD-BINDING"/>
    <property type="match status" value="1"/>
</dbReference>